<evidence type="ECO:0000313" key="5">
    <source>
        <dbReference type="Proteomes" id="UP000011087"/>
    </source>
</evidence>
<accession>L1J7S2</accession>
<dbReference type="GO" id="GO:0005829">
    <property type="term" value="C:cytosol"/>
    <property type="evidence" value="ECO:0007669"/>
    <property type="project" value="TreeGrafter"/>
</dbReference>
<feature type="compositionally biased region" description="Basic and acidic residues" evidence="1">
    <location>
        <begin position="72"/>
        <end position="90"/>
    </location>
</feature>
<dbReference type="Pfam" id="PF01873">
    <property type="entry name" value="eIF-5_eIF-2B"/>
    <property type="match status" value="1"/>
</dbReference>
<dbReference type="KEGG" id="gtt:GUITHDRAFT_109812"/>
<dbReference type="STRING" id="905079.L1J7S2"/>
<dbReference type="Gene3D" id="2.20.25.350">
    <property type="match status" value="1"/>
</dbReference>
<reference evidence="3 5" key="1">
    <citation type="journal article" date="2012" name="Nature">
        <title>Algal genomes reveal evolutionary mosaicism and the fate of nucleomorphs.</title>
        <authorList>
            <consortium name="DOE Joint Genome Institute"/>
            <person name="Curtis B.A."/>
            <person name="Tanifuji G."/>
            <person name="Burki F."/>
            <person name="Gruber A."/>
            <person name="Irimia M."/>
            <person name="Maruyama S."/>
            <person name="Arias M.C."/>
            <person name="Ball S.G."/>
            <person name="Gile G.H."/>
            <person name="Hirakawa Y."/>
            <person name="Hopkins J.F."/>
            <person name="Kuo A."/>
            <person name="Rensing S.A."/>
            <person name="Schmutz J."/>
            <person name="Symeonidi A."/>
            <person name="Elias M."/>
            <person name="Eveleigh R.J."/>
            <person name="Herman E.K."/>
            <person name="Klute M.J."/>
            <person name="Nakayama T."/>
            <person name="Obornik M."/>
            <person name="Reyes-Prieto A."/>
            <person name="Armbrust E.V."/>
            <person name="Aves S.J."/>
            <person name="Beiko R.G."/>
            <person name="Coutinho P."/>
            <person name="Dacks J.B."/>
            <person name="Durnford D.G."/>
            <person name="Fast N.M."/>
            <person name="Green B.R."/>
            <person name="Grisdale C.J."/>
            <person name="Hempel F."/>
            <person name="Henrissat B."/>
            <person name="Hoppner M.P."/>
            <person name="Ishida K."/>
            <person name="Kim E."/>
            <person name="Koreny L."/>
            <person name="Kroth P.G."/>
            <person name="Liu Y."/>
            <person name="Malik S.B."/>
            <person name="Maier U.G."/>
            <person name="McRose D."/>
            <person name="Mock T."/>
            <person name="Neilson J.A."/>
            <person name="Onodera N.T."/>
            <person name="Poole A.M."/>
            <person name="Pritham E.J."/>
            <person name="Richards T.A."/>
            <person name="Rocap G."/>
            <person name="Roy S.W."/>
            <person name="Sarai C."/>
            <person name="Schaack S."/>
            <person name="Shirato S."/>
            <person name="Slamovits C.H."/>
            <person name="Spencer D.F."/>
            <person name="Suzuki S."/>
            <person name="Worden A.Z."/>
            <person name="Zauner S."/>
            <person name="Barry K."/>
            <person name="Bell C."/>
            <person name="Bharti A.K."/>
            <person name="Crow J.A."/>
            <person name="Grimwood J."/>
            <person name="Kramer R."/>
            <person name="Lindquist E."/>
            <person name="Lucas S."/>
            <person name="Salamov A."/>
            <person name="McFadden G.I."/>
            <person name="Lane C.E."/>
            <person name="Keeling P.J."/>
            <person name="Gray M.W."/>
            <person name="Grigoriev I.V."/>
            <person name="Archibald J.M."/>
        </authorList>
    </citation>
    <scope>NUCLEOTIDE SEQUENCE</scope>
    <source>
        <strain evidence="3 5">CCMP2712</strain>
    </source>
</reference>
<dbReference type="GO" id="GO:0003743">
    <property type="term" value="F:translation initiation factor activity"/>
    <property type="evidence" value="ECO:0007669"/>
    <property type="project" value="UniProtKB-KW"/>
</dbReference>
<keyword evidence="3" id="KW-0396">Initiation factor</keyword>
<keyword evidence="3" id="KW-0648">Protein biosynthesis</keyword>
<dbReference type="EMBL" id="JH993005">
    <property type="protein sequence ID" value="EKX44362.1"/>
    <property type="molecule type" value="Genomic_DNA"/>
</dbReference>
<proteinExistence type="predicted"/>
<dbReference type="PANTHER" id="PTHR23001">
    <property type="entry name" value="EUKARYOTIC TRANSLATION INITIATION FACTOR"/>
    <property type="match status" value="1"/>
</dbReference>
<reference evidence="4" key="3">
    <citation type="submission" date="2015-06" db="UniProtKB">
        <authorList>
            <consortium name="EnsemblProtists"/>
        </authorList>
    </citation>
    <scope>IDENTIFICATION</scope>
</reference>
<organism evidence="3">
    <name type="scientific">Guillardia theta (strain CCMP2712)</name>
    <name type="common">Cryptophyte</name>
    <dbReference type="NCBI Taxonomy" id="905079"/>
    <lineage>
        <taxon>Eukaryota</taxon>
        <taxon>Cryptophyceae</taxon>
        <taxon>Pyrenomonadales</taxon>
        <taxon>Geminigeraceae</taxon>
        <taxon>Guillardia</taxon>
    </lineage>
</organism>
<name>L1J7S2_GUITC</name>
<gene>
    <name evidence="3" type="ORF">GUITHDRAFT_109812</name>
</gene>
<evidence type="ECO:0000256" key="1">
    <source>
        <dbReference type="SAM" id="MobiDB-lite"/>
    </source>
</evidence>
<keyword evidence="5" id="KW-1185">Reference proteome</keyword>
<dbReference type="eggNOG" id="KOG2767">
    <property type="taxonomic scope" value="Eukaryota"/>
</dbReference>
<dbReference type="GeneID" id="17300946"/>
<feature type="region of interest" description="Disordered" evidence="1">
    <location>
        <begin position="47"/>
        <end position="246"/>
    </location>
</feature>
<evidence type="ECO:0000259" key="2">
    <source>
        <dbReference type="SMART" id="SM00653"/>
    </source>
</evidence>
<feature type="region of interest" description="Disordered" evidence="1">
    <location>
        <begin position="1"/>
        <end position="25"/>
    </location>
</feature>
<dbReference type="OrthoDB" id="10250831at2759"/>
<dbReference type="SMART" id="SM00653">
    <property type="entry name" value="eIF2B_5"/>
    <property type="match status" value="1"/>
</dbReference>
<feature type="compositionally biased region" description="Basic and acidic residues" evidence="1">
    <location>
        <begin position="217"/>
        <end position="246"/>
    </location>
</feature>
<dbReference type="PANTHER" id="PTHR23001:SF7">
    <property type="entry name" value="EUKARYOTIC TRANSLATION INITIATION FACTOR 5"/>
    <property type="match status" value="1"/>
</dbReference>
<feature type="domain" description="Translation initiation factor IF2/IF5" evidence="2">
    <location>
        <begin position="248"/>
        <end position="357"/>
    </location>
</feature>
<reference evidence="5" key="2">
    <citation type="submission" date="2012-11" db="EMBL/GenBank/DDBJ databases">
        <authorList>
            <person name="Kuo A."/>
            <person name="Curtis B.A."/>
            <person name="Tanifuji G."/>
            <person name="Burki F."/>
            <person name="Gruber A."/>
            <person name="Irimia M."/>
            <person name="Maruyama S."/>
            <person name="Arias M.C."/>
            <person name="Ball S.G."/>
            <person name="Gile G.H."/>
            <person name="Hirakawa Y."/>
            <person name="Hopkins J.F."/>
            <person name="Rensing S.A."/>
            <person name="Schmutz J."/>
            <person name="Symeonidi A."/>
            <person name="Elias M."/>
            <person name="Eveleigh R.J."/>
            <person name="Herman E.K."/>
            <person name="Klute M.J."/>
            <person name="Nakayama T."/>
            <person name="Obornik M."/>
            <person name="Reyes-Prieto A."/>
            <person name="Armbrust E.V."/>
            <person name="Aves S.J."/>
            <person name="Beiko R.G."/>
            <person name="Coutinho P."/>
            <person name="Dacks J.B."/>
            <person name="Durnford D.G."/>
            <person name="Fast N.M."/>
            <person name="Green B.R."/>
            <person name="Grisdale C."/>
            <person name="Hempe F."/>
            <person name="Henrissat B."/>
            <person name="Hoppner M.P."/>
            <person name="Ishida K.-I."/>
            <person name="Kim E."/>
            <person name="Koreny L."/>
            <person name="Kroth P.G."/>
            <person name="Liu Y."/>
            <person name="Malik S.-B."/>
            <person name="Maier U.G."/>
            <person name="McRose D."/>
            <person name="Mock T."/>
            <person name="Neilson J.A."/>
            <person name="Onodera N.T."/>
            <person name="Poole A.M."/>
            <person name="Pritham E.J."/>
            <person name="Richards T.A."/>
            <person name="Rocap G."/>
            <person name="Roy S.W."/>
            <person name="Sarai C."/>
            <person name="Schaack S."/>
            <person name="Shirato S."/>
            <person name="Slamovits C.H."/>
            <person name="Spencer D.F."/>
            <person name="Suzuki S."/>
            <person name="Worden A.Z."/>
            <person name="Zauner S."/>
            <person name="Barry K."/>
            <person name="Bell C."/>
            <person name="Bharti A.K."/>
            <person name="Crow J.A."/>
            <person name="Grimwood J."/>
            <person name="Kramer R."/>
            <person name="Lindquist E."/>
            <person name="Lucas S."/>
            <person name="Salamov A."/>
            <person name="McFadden G.I."/>
            <person name="Lane C.E."/>
            <person name="Keeling P.J."/>
            <person name="Gray M.W."/>
            <person name="Grigoriev I.V."/>
            <person name="Archibald J.M."/>
        </authorList>
    </citation>
    <scope>NUCLEOTIDE SEQUENCE</scope>
    <source>
        <strain evidence="5">CCMP2712</strain>
    </source>
</reference>
<dbReference type="Gene3D" id="3.30.30.170">
    <property type="match status" value="1"/>
</dbReference>
<dbReference type="SUPFAM" id="SSF100966">
    <property type="entry name" value="Translation initiation factor 2 beta, aIF2beta, N-terminal domain"/>
    <property type="match status" value="1"/>
</dbReference>
<dbReference type="HOGENOM" id="CLU_613174_0_0_1"/>
<protein>
    <submittedName>
        <fullName evidence="3">Translation initiation factor 5</fullName>
    </submittedName>
</protein>
<dbReference type="InterPro" id="IPR002735">
    <property type="entry name" value="Transl_init_fac_IF2/IF5_dom"/>
</dbReference>
<dbReference type="Proteomes" id="UP000011087">
    <property type="component" value="Unassembled WGS sequence"/>
</dbReference>
<dbReference type="InterPro" id="IPR016189">
    <property type="entry name" value="Transl_init_fac_IF2/IF5_N"/>
</dbReference>
<dbReference type="EnsemblProtists" id="EKX44362">
    <property type="protein sequence ID" value="EKX44362"/>
    <property type="gene ID" value="GUITHDRAFT_109812"/>
</dbReference>
<evidence type="ECO:0000313" key="3">
    <source>
        <dbReference type="EMBL" id="EKX44362.1"/>
    </source>
</evidence>
<dbReference type="AlphaFoldDB" id="L1J7S2"/>
<sequence>MSLRGGFDVWASDDVEEDEPPVKAKPLKTKDVRMAAREAAAAAAAFKSVKEKSGAVAGQTGAAASEEEVSEAEEKAGSAAKDLKDIRMGKEEEEEEKEKKKEEEENLLEFVESTKQEITQEIDDFLTDPESDEFDETDEVKFDLDEATMRKNMQQSGLQGDNGDQPFVPNLYWYKDVPYEDDEKKRRSKKQDKGDSDTEEDPQDGVVKETPQGGQKATREEPPAKGKNEGAKSQKQEKAVPARELDSHYRYKMPALEIKIEGATKMIKTVLLNLDIIARAIGRPPFSMSQIDKKDGGTGRAWISGKHLQSDLQLMIFRFIRETVLCRRCSNPETLVKVGGQKKKKTVSLDCHSCGHLTEMHMTQKFVKWMALHPPSAQEMAGMVRLGVNKGFTALKAWKLSEAHRLKKLVKDGKITANQYQEKKEETVALYESRKKDAMKKISRRNK</sequence>
<evidence type="ECO:0000313" key="4">
    <source>
        <dbReference type="EnsemblProtists" id="EKX44362"/>
    </source>
</evidence>
<dbReference type="RefSeq" id="XP_005831342.1">
    <property type="nucleotide sequence ID" value="XM_005831285.1"/>
</dbReference>
<feature type="compositionally biased region" description="Acidic residues" evidence="1">
    <location>
        <begin position="120"/>
        <end position="138"/>
    </location>
</feature>
<dbReference type="PaxDb" id="55529-EKX44362"/>
<feature type="compositionally biased region" description="Basic and acidic residues" evidence="1">
    <location>
        <begin position="139"/>
        <end position="149"/>
    </location>
</feature>
<dbReference type="InterPro" id="IPR045196">
    <property type="entry name" value="IF2/IF5"/>
</dbReference>
<dbReference type="GO" id="GO:0071074">
    <property type="term" value="F:eukaryotic initiation factor eIF2 binding"/>
    <property type="evidence" value="ECO:0007669"/>
    <property type="project" value="TreeGrafter"/>
</dbReference>
<dbReference type="GO" id="GO:0005092">
    <property type="term" value="F:GDP-dissociation inhibitor activity"/>
    <property type="evidence" value="ECO:0007669"/>
    <property type="project" value="TreeGrafter"/>
</dbReference>
<dbReference type="GO" id="GO:0001732">
    <property type="term" value="P:formation of cytoplasmic translation initiation complex"/>
    <property type="evidence" value="ECO:0007669"/>
    <property type="project" value="TreeGrafter"/>
</dbReference>